<accession>A0ABN3G5I6</accession>
<dbReference type="Proteomes" id="UP001501218">
    <property type="component" value="Unassembled WGS sequence"/>
</dbReference>
<protein>
    <submittedName>
        <fullName evidence="1">Uncharacterized protein</fullName>
    </submittedName>
</protein>
<keyword evidence="2" id="KW-1185">Reference proteome</keyword>
<proteinExistence type="predicted"/>
<evidence type="ECO:0000313" key="1">
    <source>
        <dbReference type="EMBL" id="GAA2344661.1"/>
    </source>
</evidence>
<dbReference type="EMBL" id="BAAARA010000005">
    <property type="protein sequence ID" value="GAA2344661.1"/>
    <property type="molecule type" value="Genomic_DNA"/>
</dbReference>
<gene>
    <name evidence="1" type="ORF">GCM10009854_21760</name>
</gene>
<name>A0ABN3G5I6_9PSEU</name>
<reference evidence="1 2" key="1">
    <citation type="journal article" date="2019" name="Int. J. Syst. Evol. Microbiol.">
        <title>The Global Catalogue of Microorganisms (GCM) 10K type strain sequencing project: providing services to taxonomists for standard genome sequencing and annotation.</title>
        <authorList>
            <consortium name="The Broad Institute Genomics Platform"/>
            <consortium name="The Broad Institute Genome Sequencing Center for Infectious Disease"/>
            <person name="Wu L."/>
            <person name="Ma J."/>
        </authorList>
    </citation>
    <scope>NUCLEOTIDE SEQUENCE [LARGE SCALE GENOMIC DNA]</scope>
    <source>
        <strain evidence="1 2">JCM 16221</strain>
    </source>
</reference>
<comment type="caution">
    <text evidence="1">The sequence shown here is derived from an EMBL/GenBank/DDBJ whole genome shotgun (WGS) entry which is preliminary data.</text>
</comment>
<sequence length="70" mass="8062">MQWRPLVVHGRLVLDADRLAGLVEQDHLFHVRYLLSGEKVIFEWLRTLLHCVYAGPYDLDHGPGPGNHYA</sequence>
<organism evidence="1 2">
    <name type="scientific">Saccharopolyspora halophila</name>
    <dbReference type="NCBI Taxonomy" id="405551"/>
    <lineage>
        <taxon>Bacteria</taxon>
        <taxon>Bacillati</taxon>
        <taxon>Actinomycetota</taxon>
        <taxon>Actinomycetes</taxon>
        <taxon>Pseudonocardiales</taxon>
        <taxon>Pseudonocardiaceae</taxon>
        <taxon>Saccharopolyspora</taxon>
    </lineage>
</organism>
<evidence type="ECO:0000313" key="2">
    <source>
        <dbReference type="Proteomes" id="UP001501218"/>
    </source>
</evidence>